<dbReference type="Proteomes" id="UP000014411">
    <property type="component" value="Unassembled WGS sequence"/>
</dbReference>
<proteinExistence type="predicted"/>
<dbReference type="STRING" id="990285.RGCCGE502_21300"/>
<accession>S3IAG1</accession>
<dbReference type="EMBL" id="AEYE02000026">
    <property type="protein sequence ID" value="EPE96263.1"/>
    <property type="molecule type" value="Genomic_DNA"/>
</dbReference>
<keyword evidence="3" id="KW-1185">Reference proteome</keyword>
<dbReference type="AlphaFoldDB" id="S3IAG1"/>
<dbReference type="HOGENOM" id="CLU_1785332_0_0_5"/>
<feature type="domain" description="DUF3616" evidence="1">
    <location>
        <begin position="1"/>
        <end position="137"/>
    </location>
</feature>
<sequence length="145" mass="15476">MAVWDDVICFGLRGPLVNGLAVLAYVGRNGPLRLPAGMPTLVLLDLGGLGIRDLCRCGGSLLILAGPTMDADKPFKIYRRSFGAGGVSSLQLLHDFEDGVEHPEGLALFPGPESAGLLVFYDKPSKKRVTGNSVWADWLELPSGR</sequence>
<protein>
    <recommendedName>
        <fullName evidence="1">DUF3616 domain-containing protein</fullName>
    </recommendedName>
</protein>
<name>S3IAG1_9HYPH</name>
<dbReference type="eggNOG" id="COG0454">
    <property type="taxonomic scope" value="Bacteria"/>
</dbReference>
<dbReference type="Pfam" id="PF12275">
    <property type="entry name" value="DUF3616"/>
    <property type="match status" value="1"/>
</dbReference>
<dbReference type="InterPro" id="IPR022060">
    <property type="entry name" value="DUF3616"/>
</dbReference>
<organism evidence="2 3">
    <name type="scientific">Rhizobium grahamii CCGE 502</name>
    <dbReference type="NCBI Taxonomy" id="990285"/>
    <lineage>
        <taxon>Bacteria</taxon>
        <taxon>Pseudomonadati</taxon>
        <taxon>Pseudomonadota</taxon>
        <taxon>Alphaproteobacteria</taxon>
        <taxon>Hyphomicrobiales</taxon>
        <taxon>Rhizobiaceae</taxon>
        <taxon>Rhizobium/Agrobacterium group</taxon>
        <taxon>Rhizobium</taxon>
    </lineage>
</organism>
<comment type="caution">
    <text evidence="2">The sequence shown here is derived from an EMBL/GenBank/DDBJ whole genome shotgun (WGS) entry which is preliminary data.</text>
</comment>
<evidence type="ECO:0000313" key="3">
    <source>
        <dbReference type="Proteomes" id="UP000014411"/>
    </source>
</evidence>
<evidence type="ECO:0000259" key="1">
    <source>
        <dbReference type="Pfam" id="PF12275"/>
    </source>
</evidence>
<evidence type="ECO:0000313" key="2">
    <source>
        <dbReference type="EMBL" id="EPE96263.1"/>
    </source>
</evidence>
<gene>
    <name evidence="2" type="ORF">RGCCGE502_21300</name>
</gene>
<reference evidence="2 3" key="1">
    <citation type="journal article" date="2012" name="J. Bacteriol.">
        <title>Genome sequence of Rhizobium grahamii CCGE502, a broad-host-range symbiont with low nodulation competitiveness in Phaseolus vulgaris.</title>
        <authorList>
            <person name="Althabegoiti M.J."/>
            <person name="Lozano L."/>
            <person name="Torres-Tejerizo G."/>
            <person name="Ormeno-Orrillo E."/>
            <person name="Rogel M.A."/>
            <person name="Gonzalez V."/>
            <person name="Martinez-Romero E."/>
        </authorList>
    </citation>
    <scope>NUCLEOTIDE SEQUENCE [LARGE SCALE GENOMIC DNA]</scope>
    <source>
        <strain evidence="2 3">CCGE 502</strain>
    </source>
</reference>